<evidence type="ECO:0000256" key="11">
    <source>
        <dbReference type="SAM" id="SignalP"/>
    </source>
</evidence>
<keyword evidence="8 14" id="KW-0675">Receptor</keyword>
<comment type="similarity">
    <text evidence="2 10">Belongs to the TonB-dependent receptor family.</text>
</comment>
<dbReference type="InterPro" id="IPR000531">
    <property type="entry name" value="Beta-barrel_TonB"/>
</dbReference>
<name>A0ABS0NAA2_9NEIS</name>
<dbReference type="InterPro" id="IPR037066">
    <property type="entry name" value="Plug_dom_sf"/>
</dbReference>
<proteinExistence type="inferred from homology"/>
<dbReference type="InterPro" id="IPR012910">
    <property type="entry name" value="Plug_dom"/>
</dbReference>
<dbReference type="PANTHER" id="PTHR30069:SF41">
    <property type="entry name" value="HEME_HEMOPEXIN UTILIZATION PROTEIN C"/>
    <property type="match status" value="1"/>
</dbReference>
<keyword evidence="4" id="KW-1134">Transmembrane beta strand</keyword>
<evidence type="ECO:0000313" key="14">
    <source>
        <dbReference type="EMBL" id="MBH5329234.1"/>
    </source>
</evidence>
<evidence type="ECO:0000259" key="13">
    <source>
        <dbReference type="Pfam" id="PF07715"/>
    </source>
</evidence>
<keyword evidence="5" id="KW-0812">Transmembrane</keyword>
<keyword evidence="6 10" id="KW-0798">TonB box</keyword>
<dbReference type="Pfam" id="PF07715">
    <property type="entry name" value="Plug"/>
    <property type="match status" value="1"/>
</dbReference>
<evidence type="ECO:0000256" key="7">
    <source>
        <dbReference type="ARBA" id="ARBA00023136"/>
    </source>
</evidence>
<keyword evidence="9" id="KW-0998">Cell outer membrane</keyword>
<keyword evidence="15" id="KW-1185">Reference proteome</keyword>
<feature type="signal peptide" evidence="11">
    <location>
        <begin position="1"/>
        <end position="26"/>
    </location>
</feature>
<dbReference type="PANTHER" id="PTHR30069">
    <property type="entry name" value="TONB-DEPENDENT OUTER MEMBRANE RECEPTOR"/>
    <property type="match status" value="1"/>
</dbReference>
<evidence type="ECO:0000256" key="2">
    <source>
        <dbReference type="ARBA" id="ARBA00009810"/>
    </source>
</evidence>
<dbReference type="Gene3D" id="2.170.130.10">
    <property type="entry name" value="TonB-dependent receptor, plug domain"/>
    <property type="match status" value="1"/>
</dbReference>
<sequence>MTTQSFCPKLLVVLLTGAFAHMQAAADTPAANGREPASAELETIEIKGRRPDQRGADDVYRKNVSNAYIGKEYLERYRINAAGDVLKGLNGVYNMNTRTAGGAITPNIRGITGKGRIPVTVDGTEQTVDVWMNNYGVGDRNYLDPALFRSIAVEKSPALTRGVKSGVGGAVTIRTIEADDIVPEGQKFGFQLKTEFANNSTRPANNLNQWLGWEDYRTLPFGATADGAGGGFDPLTGQQSPQALVADGLTPPAHKSGRDNWRFGGDRSYMAAAAFKTELSDGLAAYSYRNKGNYFAGTKGAEGYLHNPVYDLQRCYDQGGSDFNCKNSATFVPNMAKVYHPGVEVLNSNTETKTLLLKNNWHLPGSHNLGWQYMRTDVRFGEINPFHTTYVMNMEEHNPSSRPKELSPQMQSIDSTIRTDTYKLGWAWKPEGSRWIDLQANLWRIKTNSTRHQSGGMDLSSARPDPFYDVWYWCTQRGRIPPEHVDNYSSCNDLMNDFGVNGLTKEQVLAMTPNDNGQFRVLSGAEQKTRVSRTGFDISNRFRLSDRLSMTLAADYQKEKLAEEVEIVNSKDLFNLAGMATGLTKLAGPRGGERREWGTNLVFDWQATDRLKISAGIRYHNFKGFDRALAEGRARHDPRYRAGGPGGNSIYRAGAYLPYMELVSDQEQRDWDAVAEQRRQAYQSGNTAAIAAAEQAIQAHGARYNLPKYQNSDEYYTDAYRRIDRNGFVNHSYHLSGPPLTHPDVPLYRVHPVFVPYVNGKLDSRVWDQHHRFGMFEEKVDNPQGLNGSYNRYWLHGNRFPHASGYYGCEKDIPGCAMLRRKLSDSSEGTLVPGLDQGIVTRRYTEEQYWAMPKPIRAHAWAPTIAVSYDLTDNSRLFARYAQMTRFPSVYEVGSFYNDVAYVGKPTAPTFRFKPERSRSWEIGYSFNFAPYWSKLRAGDVRLTYYRNRIENVIETTDYFRTTQYDRKDTAGLEWQSRIDTGRFFASLGATYRLKQQMCDRDMAFDFDPYGYKGVPVCIEGGYGSTRGYQALQPKYSINLDAGVRLLGERLELGLRGIYHSSVNTKQYDALLQKELGYIFNTSGKPYHWRPSLTWDVYGRYQLHKNLNVNLGITNLTNRYYLDPMSNVPAPGPGRTVTFGLTAKF</sequence>
<comment type="caution">
    <text evidence="14">The sequence shown here is derived from an EMBL/GenBank/DDBJ whole genome shotgun (WGS) entry which is preliminary data.</text>
</comment>
<dbReference type="RefSeq" id="WP_197903080.1">
    <property type="nucleotide sequence ID" value="NZ_JACSGR010000004.1"/>
</dbReference>
<feature type="domain" description="TonB-dependent receptor plug" evidence="13">
    <location>
        <begin position="67"/>
        <end position="169"/>
    </location>
</feature>
<organism evidence="14 15">
    <name type="scientific">Eikenella glucosivorans</name>
    <dbReference type="NCBI Taxonomy" id="2766967"/>
    <lineage>
        <taxon>Bacteria</taxon>
        <taxon>Pseudomonadati</taxon>
        <taxon>Pseudomonadota</taxon>
        <taxon>Betaproteobacteria</taxon>
        <taxon>Neisseriales</taxon>
        <taxon>Neisseriaceae</taxon>
        <taxon>Eikenella</taxon>
    </lineage>
</organism>
<dbReference type="EMBL" id="JACSGR010000004">
    <property type="protein sequence ID" value="MBH5329234.1"/>
    <property type="molecule type" value="Genomic_DNA"/>
</dbReference>
<dbReference type="SUPFAM" id="SSF56935">
    <property type="entry name" value="Porins"/>
    <property type="match status" value="1"/>
</dbReference>
<reference evidence="14 15" key="1">
    <citation type="submission" date="2020-09" db="EMBL/GenBank/DDBJ databases">
        <title>Eikenella S3660 sp. nov., isolated from a throat swab.</title>
        <authorList>
            <person name="Buhl M."/>
        </authorList>
    </citation>
    <scope>NUCLEOTIDE SEQUENCE [LARGE SCALE GENOMIC DNA]</scope>
    <source>
        <strain evidence="14 15">S3360</strain>
    </source>
</reference>
<evidence type="ECO:0000256" key="8">
    <source>
        <dbReference type="ARBA" id="ARBA00023170"/>
    </source>
</evidence>
<comment type="subcellular location">
    <subcellularLocation>
        <location evidence="1">Cell outer membrane</location>
        <topology evidence="1">Multi-pass membrane protein</topology>
    </subcellularLocation>
</comment>
<evidence type="ECO:0000256" key="1">
    <source>
        <dbReference type="ARBA" id="ARBA00004571"/>
    </source>
</evidence>
<keyword evidence="3" id="KW-0813">Transport</keyword>
<dbReference type="Pfam" id="PF00593">
    <property type="entry name" value="TonB_dep_Rec_b-barrel"/>
    <property type="match status" value="1"/>
</dbReference>
<evidence type="ECO:0000256" key="5">
    <source>
        <dbReference type="ARBA" id="ARBA00022692"/>
    </source>
</evidence>
<accession>A0ABS0NAA2</accession>
<dbReference type="InterPro" id="IPR036942">
    <property type="entry name" value="Beta-barrel_TonB_sf"/>
</dbReference>
<keyword evidence="7 10" id="KW-0472">Membrane</keyword>
<gene>
    <name evidence="14" type="ORF">H9Q10_06070</name>
</gene>
<feature type="domain" description="TonB-dependent receptor-like beta-barrel" evidence="12">
    <location>
        <begin position="858"/>
        <end position="1116"/>
    </location>
</feature>
<feature type="chain" id="PRO_5045716031" evidence="11">
    <location>
        <begin position="27"/>
        <end position="1145"/>
    </location>
</feature>
<evidence type="ECO:0000259" key="12">
    <source>
        <dbReference type="Pfam" id="PF00593"/>
    </source>
</evidence>
<evidence type="ECO:0000313" key="15">
    <source>
        <dbReference type="Proteomes" id="UP000768471"/>
    </source>
</evidence>
<evidence type="ECO:0000256" key="3">
    <source>
        <dbReference type="ARBA" id="ARBA00022448"/>
    </source>
</evidence>
<dbReference type="Proteomes" id="UP000768471">
    <property type="component" value="Unassembled WGS sequence"/>
</dbReference>
<evidence type="ECO:0000256" key="10">
    <source>
        <dbReference type="RuleBase" id="RU003357"/>
    </source>
</evidence>
<dbReference type="Gene3D" id="2.40.170.20">
    <property type="entry name" value="TonB-dependent receptor, beta-barrel domain"/>
    <property type="match status" value="2"/>
</dbReference>
<keyword evidence="11" id="KW-0732">Signal</keyword>
<evidence type="ECO:0000256" key="6">
    <source>
        <dbReference type="ARBA" id="ARBA00023077"/>
    </source>
</evidence>
<evidence type="ECO:0000256" key="9">
    <source>
        <dbReference type="ARBA" id="ARBA00023237"/>
    </source>
</evidence>
<dbReference type="InterPro" id="IPR039426">
    <property type="entry name" value="TonB-dep_rcpt-like"/>
</dbReference>
<evidence type="ECO:0000256" key="4">
    <source>
        <dbReference type="ARBA" id="ARBA00022452"/>
    </source>
</evidence>
<protein>
    <submittedName>
        <fullName evidence="14">TonB-dependent receptor</fullName>
    </submittedName>
</protein>